<dbReference type="FunFam" id="2.60.40.10:FF:000180">
    <property type="entry name" value="Fibronectin type III domain containing 3A"/>
    <property type="match status" value="1"/>
</dbReference>
<dbReference type="PANTHER" id="PTHR24099:SF11">
    <property type="entry name" value="FIBRONECTIN TYPE III DOMAIN-CONTAINING 3BA-RELATED"/>
    <property type="match status" value="1"/>
</dbReference>
<protein>
    <submittedName>
        <fullName evidence="10">(spotted green pufferfish) hypothetical protein</fullName>
    </submittedName>
</protein>
<feature type="compositionally biased region" description="Polar residues" evidence="7">
    <location>
        <begin position="315"/>
        <end position="325"/>
    </location>
</feature>
<dbReference type="FunFam" id="2.60.40.10:FF:000309">
    <property type="entry name" value="Fibronectin type III domain containing 3B"/>
    <property type="match status" value="1"/>
</dbReference>
<sequence length="1363" mass="147980">MPHMVNGDAVQQVILVQVNPGETFTIRAEDGSLQCIQDVTLLSSGSHPAAEVGRLAAPLLWVGERWLGEALGAIECLALRVLLLLGLVSSPNAGQGGSGSPDFLIIPGSDPARHGDLCPDFTRGPAEVPMMSPNGSIPPIHVPPGYISQVLEDTTGVRRVVVTPQSPECYPPSYSPALSPTHHLPPYLAHPHFIPNSHTFYPPVSPGELPPHQYYQHHLPPMYSDSEIISVYGMSNYGREDTYSKPQPKKTKEPRQPDRQNRLNSPPSTLYKGGMGTAYNGYSNKSHVPSLGSVGSGGGVGSPGGKKVERRLRSSPRNGEPETQTQGQGAGQRGGRDGRLEEGACCPTSTRFRSSAVGHSQFRFMPHRAVCQSFQRQNHDSDGKRVQDMLSTIEKPQVTDVQARAARLSWAPPVGLVNRHGNGLPASCSFEVSLSDKGRDGKFRLIYSGEELEYHLKDLRPATDYHVRVSATYNSVRGPCSEACSFTTHCSVPDVPLSPKLTHRTKSTLSLQWKPPGDNGSKITNYLLEWDEGKKNSVFRECYFGSQRHCKLTRLYPACGYTFRVAAHNDIGTRYTKLRMFACEVIIRGFSPEVVFYTMGTLPALPLAPRLVRAGVSWVTLEWGRPEGSPSEEQLKYTLEIQEDNTGTDFHPKYTGENLTCTVQGLKRSTQYKFRLIASNTEGKSSPSEVLVCTTNPDKPGPPSTPCVTAATPFGFTVTWDPPQDNGGSDALTYLLEISEGSSEVSQWEVAYSGPATQCACERLTPGTFYRLRVCSITTGGHSPCAASVPVRTLSIPPGPCQPPRIVGKAKHKEVQLEWDPPVLEGVCEECVFSLEMSEGDAEPAEVYHGSELQCTVGSLLPGATYSFRVRAANQAGFGAYSEPTEVTTAAGPPGQCGAPLITLSSSTSATLTWEVRPDGLGRLQLLAGPSQVLTVFWCRQSPEGSGADISEYRLEWAKEDEAMELIYCGSATQCELSELTPAVDYSCRLQAVNQAGAGPYSDQVNFRTPATSPDPVTSLALLDIPASSESGHSPSTCLLLKWEEPNSNGAEITAYVVTLDERSVTTVESGTTHLVTDLQPDTEYSIQIQAVNAIGSSPLSPSLLARTRPLPPAPPPLECAAAGPQSLKLKWGENAGSLHTRVLLTDDVVYSLQMEDKNHRFVTIYHGPSHTYKVQRLIESSSYSFRIQAISEAGEGPFSNTHTFCTTKSVPPALKAPRVHQLEGNVCEITWETVPPMRGDPVSYVLQVLVGRESEYKQLFKGEEASFQISGLQSNTDYRFRVGACRRCQDSCQELCGPLSPSSLLTLRRQEASSSSGETCAMEMGKGASLISSDERFAALIVCVFAGFSILIACLLQYFFMK</sequence>
<dbReference type="SMART" id="SM00060">
    <property type="entry name" value="FN3"/>
    <property type="match status" value="9"/>
</dbReference>
<dbReference type="OrthoDB" id="443915at2759"/>
<reference evidence="10" key="2">
    <citation type="submission" date="2004-02" db="EMBL/GenBank/DDBJ databases">
        <authorList>
            <consortium name="Genoscope"/>
            <consortium name="Whitehead Institute Centre for Genome Research"/>
        </authorList>
    </citation>
    <scope>NUCLEOTIDE SEQUENCE</scope>
</reference>
<feature type="compositionally biased region" description="Basic and acidic residues" evidence="7">
    <location>
        <begin position="250"/>
        <end position="261"/>
    </location>
</feature>
<evidence type="ECO:0000259" key="9">
    <source>
        <dbReference type="PROSITE" id="PS50853"/>
    </source>
</evidence>
<evidence type="ECO:0000256" key="7">
    <source>
        <dbReference type="SAM" id="MobiDB-lite"/>
    </source>
</evidence>
<keyword evidence="5 8" id="KW-0472">Membrane</keyword>
<feature type="domain" description="Fibronectin type-III" evidence="9">
    <location>
        <begin position="920"/>
        <end position="1012"/>
    </location>
</feature>
<comment type="caution">
    <text evidence="10">The sequence shown here is derived from an EMBL/GenBank/DDBJ whole genome shotgun (WGS) entry which is preliminary data.</text>
</comment>
<evidence type="ECO:0000256" key="2">
    <source>
        <dbReference type="ARBA" id="ARBA00022692"/>
    </source>
</evidence>
<dbReference type="FunFam" id="2.60.40.10:FF:000373">
    <property type="entry name" value="fibronectin type-III domain-containing protein 3A isoform X1"/>
    <property type="match status" value="1"/>
</dbReference>
<feature type="transmembrane region" description="Helical" evidence="8">
    <location>
        <begin position="1338"/>
        <end position="1361"/>
    </location>
</feature>
<accession>Q4STY2</accession>
<comment type="subcellular location">
    <subcellularLocation>
        <location evidence="1">Membrane</location>
        <topology evidence="1">Single-pass membrane protein</topology>
    </subcellularLocation>
</comment>
<dbReference type="GO" id="GO:0016020">
    <property type="term" value="C:membrane"/>
    <property type="evidence" value="ECO:0007669"/>
    <property type="project" value="UniProtKB-SubCell"/>
</dbReference>
<reference evidence="10" key="1">
    <citation type="journal article" date="2004" name="Nature">
        <title>Genome duplication in the teleost fish Tetraodon nigroviridis reveals the early vertebrate proto-karyotype.</title>
        <authorList>
            <person name="Jaillon O."/>
            <person name="Aury J.-M."/>
            <person name="Brunet F."/>
            <person name="Petit J.-L."/>
            <person name="Stange-Thomann N."/>
            <person name="Mauceli E."/>
            <person name="Bouneau L."/>
            <person name="Fischer C."/>
            <person name="Ozouf-Costaz C."/>
            <person name="Bernot A."/>
            <person name="Nicaud S."/>
            <person name="Jaffe D."/>
            <person name="Fisher S."/>
            <person name="Lutfalla G."/>
            <person name="Dossat C."/>
            <person name="Segurens B."/>
            <person name="Dasilva C."/>
            <person name="Salanoubat M."/>
            <person name="Levy M."/>
            <person name="Boudet N."/>
            <person name="Castellano S."/>
            <person name="Anthouard V."/>
            <person name="Jubin C."/>
            <person name="Castelli V."/>
            <person name="Katinka M."/>
            <person name="Vacherie B."/>
            <person name="Biemont C."/>
            <person name="Skalli Z."/>
            <person name="Cattolico L."/>
            <person name="Poulain J."/>
            <person name="De Berardinis V."/>
            <person name="Cruaud C."/>
            <person name="Duprat S."/>
            <person name="Brottier P."/>
            <person name="Coutanceau J.-P."/>
            <person name="Gouzy J."/>
            <person name="Parra G."/>
            <person name="Lardier G."/>
            <person name="Chapple C."/>
            <person name="McKernan K.J."/>
            <person name="McEwan P."/>
            <person name="Bosak S."/>
            <person name="Kellis M."/>
            <person name="Volff J.-N."/>
            <person name="Guigo R."/>
            <person name="Zody M.C."/>
            <person name="Mesirov J."/>
            <person name="Lindblad-Toh K."/>
            <person name="Birren B."/>
            <person name="Nusbaum C."/>
            <person name="Kahn D."/>
            <person name="Robinson-Rechavi M."/>
            <person name="Laudet V."/>
            <person name="Schachter V."/>
            <person name="Quetier F."/>
            <person name="Saurin W."/>
            <person name="Scarpelli C."/>
            <person name="Wincker P."/>
            <person name="Lander E.S."/>
            <person name="Weissenbach J."/>
            <person name="Roest Crollius H."/>
        </authorList>
    </citation>
    <scope>NUCLEOTIDE SEQUENCE [LARGE SCALE GENOMIC DNA]</scope>
</reference>
<feature type="domain" description="Fibronectin type-III" evidence="9">
    <location>
        <begin position="1025"/>
        <end position="1111"/>
    </location>
</feature>
<dbReference type="SUPFAM" id="SSF49265">
    <property type="entry name" value="Fibronectin type III"/>
    <property type="match status" value="6"/>
</dbReference>
<dbReference type="PRINTS" id="PR00014">
    <property type="entry name" value="FNTYPEIII"/>
</dbReference>
<evidence type="ECO:0000256" key="5">
    <source>
        <dbReference type="ARBA" id="ARBA00023136"/>
    </source>
</evidence>
<dbReference type="Gene3D" id="2.60.40.10">
    <property type="entry name" value="Immunoglobulins"/>
    <property type="match status" value="9"/>
</dbReference>
<name>Q4STY2_TETNG</name>
<comment type="similarity">
    <text evidence="6">Belongs to the FNDC3 family.</text>
</comment>
<dbReference type="Pfam" id="PF00041">
    <property type="entry name" value="fn3"/>
    <property type="match status" value="8"/>
</dbReference>
<evidence type="ECO:0000256" key="4">
    <source>
        <dbReference type="ARBA" id="ARBA00022989"/>
    </source>
</evidence>
<dbReference type="EMBL" id="CAAE01014066">
    <property type="protein sequence ID" value="CAF95900.1"/>
    <property type="molecule type" value="Genomic_DNA"/>
</dbReference>
<evidence type="ECO:0000256" key="3">
    <source>
        <dbReference type="ARBA" id="ARBA00022737"/>
    </source>
</evidence>
<dbReference type="InterPro" id="IPR013783">
    <property type="entry name" value="Ig-like_fold"/>
</dbReference>
<feature type="non-terminal residue" evidence="10">
    <location>
        <position position="1"/>
    </location>
</feature>
<feature type="domain" description="Fibronectin type-III" evidence="9">
    <location>
        <begin position="605"/>
        <end position="698"/>
    </location>
</feature>
<keyword evidence="3" id="KW-0677">Repeat</keyword>
<feature type="region of interest" description="Disordered" evidence="7">
    <location>
        <begin position="239"/>
        <end position="347"/>
    </location>
</feature>
<dbReference type="PROSITE" id="PS50853">
    <property type="entry name" value="FN3"/>
    <property type="match status" value="9"/>
</dbReference>
<feature type="compositionally biased region" description="Gly residues" evidence="7">
    <location>
        <begin position="294"/>
        <end position="304"/>
    </location>
</feature>
<feature type="domain" description="Fibronectin type-III" evidence="9">
    <location>
        <begin position="392"/>
        <end position="491"/>
    </location>
</feature>
<feature type="domain" description="Fibronectin type-III" evidence="9">
    <location>
        <begin position="495"/>
        <end position="601"/>
    </location>
</feature>
<keyword evidence="4 8" id="KW-1133">Transmembrane helix</keyword>
<dbReference type="InterPro" id="IPR003961">
    <property type="entry name" value="FN3_dom"/>
</dbReference>
<feature type="domain" description="Fibronectin type-III" evidence="9">
    <location>
        <begin position="1214"/>
        <end position="1311"/>
    </location>
</feature>
<keyword evidence="2 8" id="KW-0812">Transmembrane</keyword>
<dbReference type="KEGG" id="tng:GSTEN00012721G001"/>
<dbReference type="InterPro" id="IPR050617">
    <property type="entry name" value="E3_ligase_FN3/SPRY"/>
</dbReference>
<dbReference type="CDD" id="cd00063">
    <property type="entry name" value="FN3"/>
    <property type="match status" value="9"/>
</dbReference>
<feature type="domain" description="Fibronectin type-III" evidence="9">
    <location>
        <begin position="702"/>
        <end position="796"/>
    </location>
</feature>
<feature type="domain" description="Fibronectin type-III" evidence="9">
    <location>
        <begin position="800"/>
        <end position="892"/>
    </location>
</feature>
<dbReference type="PANTHER" id="PTHR24099">
    <property type="entry name" value="E3 UBIQUITIN-PROTEIN LIGASE TRIM36-RELATED"/>
    <property type="match status" value="1"/>
</dbReference>
<organism evidence="10">
    <name type="scientific">Tetraodon nigroviridis</name>
    <name type="common">Spotted green pufferfish</name>
    <name type="synonym">Chelonodon nigroviridis</name>
    <dbReference type="NCBI Taxonomy" id="99883"/>
    <lineage>
        <taxon>Eukaryota</taxon>
        <taxon>Metazoa</taxon>
        <taxon>Chordata</taxon>
        <taxon>Craniata</taxon>
        <taxon>Vertebrata</taxon>
        <taxon>Euteleostomi</taxon>
        <taxon>Actinopterygii</taxon>
        <taxon>Neopterygii</taxon>
        <taxon>Teleostei</taxon>
        <taxon>Neoteleostei</taxon>
        <taxon>Acanthomorphata</taxon>
        <taxon>Eupercaria</taxon>
        <taxon>Tetraodontiformes</taxon>
        <taxon>Tetradontoidea</taxon>
        <taxon>Tetraodontidae</taxon>
        <taxon>Tetraodon</taxon>
    </lineage>
</organism>
<proteinExistence type="inferred from homology"/>
<evidence type="ECO:0000256" key="6">
    <source>
        <dbReference type="ARBA" id="ARBA00038207"/>
    </source>
</evidence>
<dbReference type="InterPro" id="IPR036116">
    <property type="entry name" value="FN3_sf"/>
</dbReference>
<evidence type="ECO:0000256" key="1">
    <source>
        <dbReference type="ARBA" id="ARBA00004167"/>
    </source>
</evidence>
<gene>
    <name evidence="10" type="ORF">GSTENG00012721001</name>
</gene>
<evidence type="ECO:0000256" key="8">
    <source>
        <dbReference type="SAM" id="Phobius"/>
    </source>
</evidence>
<dbReference type="FunFam" id="2.60.40.10:FF:000185">
    <property type="entry name" value="Fibronectin type III domain containing 3A"/>
    <property type="match status" value="1"/>
</dbReference>
<evidence type="ECO:0000313" key="10">
    <source>
        <dbReference type="EMBL" id="CAF95900.1"/>
    </source>
</evidence>
<feature type="domain" description="Fibronectin type-III" evidence="9">
    <location>
        <begin position="1114"/>
        <end position="1210"/>
    </location>
</feature>